<dbReference type="PIRSF" id="PIRSF034445">
    <property type="entry name" value="CpxP_Spy"/>
    <property type="match status" value="1"/>
</dbReference>
<dbReference type="InterPro" id="IPR052211">
    <property type="entry name" value="Cpx_auxiliary_protein"/>
</dbReference>
<keyword evidence="3 6" id="KW-0732">Signal</keyword>
<comment type="similarity">
    <text evidence="2">Belongs to the CpxP/Spy family.</text>
</comment>
<dbReference type="PANTHER" id="PTHR38102:SF1">
    <property type="entry name" value="PERIPLASMIC CHAPERONE SPY"/>
    <property type="match status" value="1"/>
</dbReference>
<reference evidence="8" key="1">
    <citation type="submission" date="2016-10" db="EMBL/GenBank/DDBJ databases">
        <authorList>
            <person name="Varghese N."/>
            <person name="Submissions S."/>
        </authorList>
    </citation>
    <scope>NUCLEOTIDE SEQUENCE [LARGE SCALE GENOMIC DNA]</scope>
    <source>
        <strain evidence="8">DSM 17616</strain>
    </source>
</reference>
<dbReference type="STRING" id="173990.SAMN05660691_01734"/>
<dbReference type="AlphaFoldDB" id="A0A1H6LIH8"/>
<dbReference type="Pfam" id="PF07813">
    <property type="entry name" value="LTXXQ"/>
    <property type="match status" value="1"/>
</dbReference>
<dbReference type="EMBL" id="FNXF01000005">
    <property type="protein sequence ID" value="SEH84379.1"/>
    <property type="molecule type" value="Genomic_DNA"/>
</dbReference>
<evidence type="ECO:0000256" key="2">
    <source>
        <dbReference type="ARBA" id="ARBA00008441"/>
    </source>
</evidence>
<evidence type="ECO:0000313" key="8">
    <source>
        <dbReference type="Proteomes" id="UP000199371"/>
    </source>
</evidence>
<dbReference type="PANTHER" id="PTHR38102">
    <property type="entry name" value="PERIPLASMIC CHAPERONE SPY"/>
    <property type="match status" value="1"/>
</dbReference>
<feature type="signal peptide" evidence="6">
    <location>
        <begin position="1"/>
        <end position="24"/>
    </location>
</feature>
<dbReference type="RefSeq" id="WP_092792355.1">
    <property type="nucleotide sequence ID" value="NZ_DASWWU010000004.1"/>
</dbReference>
<name>A0A1H6LIH8_9GAMM</name>
<accession>A0A1H6LIH8</accession>
<feature type="compositionally biased region" description="Basic and acidic residues" evidence="5">
    <location>
        <begin position="67"/>
        <end position="84"/>
    </location>
</feature>
<evidence type="ECO:0000313" key="7">
    <source>
        <dbReference type="EMBL" id="SEH84379.1"/>
    </source>
</evidence>
<proteinExistence type="inferred from homology"/>
<keyword evidence="4" id="KW-0574">Periplasm</keyword>
<dbReference type="GO" id="GO:0030288">
    <property type="term" value="C:outer membrane-bounded periplasmic space"/>
    <property type="evidence" value="ECO:0007669"/>
    <property type="project" value="TreeGrafter"/>
</dbReference>
<feature type="chain" id="PRO_5011462568" evidence="6">
    <location>
        <begin position="25"/>
        <end position="152"/>
    </location>
</feature>
<comment type="subcellular location">
    <subcellularLocation>
        <location evidence="1">Periplasm</location>
    </subcellularLocation>
</comment>
<evidence type="ECO:0000256" key="4">
    <source>
        <dbReference type="ARBA" id="ARBA00022764"/>
    </source>
</evidence>
<protein>
    <submittedName>
        <fullName evidence="7">Protein CpxP</fullName>
    </submittedName>
</protein>
<evidence type="ECO:0000256" key="5">
    <source>
        <dbReference type="SAM" id="MobiDB-lite"/>
    </source>
</evidence>
<feature type="region of interest" description="Disordered" evidence="5">
    <location>
        <begin position="63"/>
        <end position="85"/>
    </location>
</feature>
<sequence>MKVSKLIFALGLLTASSLSGMAVAHEHKAAGYEHGRHMQHAPMKRMLAGLELTDSQREQIKQLMQQHRSEQKTARPDKAERQQMRDLLAADTFDETAARLLLEKQQQQAVDKRLAAMKLQHQVLQVLTDEQRQQLSEKQQKWQQKKQQRNNA</sequence>
<dbReference type="OrthoDB" id="5770757at2"/>
<evidence type="ECO:0000256" key="6">
    <source>
        <dbReference type="SAM" id="SignalP"/>
    </source>
</evidence>
<gene>
    <name evidence="7" type="ORF">SAMN05660691_01734</name>
</gene>
<dbReference type="GO" id="GO:0051082">
    <property type="term" value="F:unfolded protein binding"/>
    <property type="evidence" value="ECO:0007669"/>
    <property type="project" value="TreeGrafter"/>
</dbReference>
<dbReference type="Gene3D" id="1.20.120.1490">
    <property type="match status" value="1"/>
</dbReference>
<evidence type="ECO:0000256" key="3">
    <source>
        <dbReference type="ARBA" id="ARBA00022729"/>
    </source>
</evidence>
<dbReference type="InterPro" id="IPR012899">
    <property type="entry name" value="LTXXQ"/>
</dbReference>
<organism evidence="7 8">
    <name type="scientific">Rheinheimera pacifica</name>
    <dbReference type="NCBI Taxonomy" id="173990"/>
    <lineage>
        <taxon>Bacteria</taxon>
        <taxon>Pseudomonadati</taxon>
        <taxon>Pseudomonadota</taxon>
        <taxon>Gammaproteobacteria</taxon>
        <taxon>Chromatiales</taxon>
        <taxon>Chromatiaceae</taxon>
        <taxon>Rheinheimera</taxon>
    </lineage>
</organism>
<keyword evidence="8" id="KW-1185">Reference proteome</keyword>
<dbReference type="Proteomes" id="UP000199371">
    <property type="component" value="Unassembled WGS sequence"/>
</dbReference>
<evidence type="ECO:0000256" key="1">
    <source>
        <dbReference type="ARBA" id="ARBA00004418"/>
    </source>
</evidence>
<dbReference type="CDD" id="cd09916">
    <property type="entry name" value="CpxP_like"/>
    <property type="match status" value="1"/>
</dbReference>